<evidence type="ECO:0000313" key="3">
    <source>
        <dbReference type="EMBL" id="KAJ4452937.1"/>
    </source>
</evidence>
<feature type="region of interest" description="Disordered" evidence="2">
    <location>
        <begin position="275"/>
        <end position="319"/>
    </location>
</feature>
<dbReference type="PANTHER" id="PTHR11937">
    <property type="entry name" value="ACTIN"/>
    <property type="match status" value="1"/>
</dbReference>
<protein>
    <submittedName>
        <fullName evidence="3">Actin-related protein 10</fullName>
    </submittedName>
</protein>
<proteinExistence type="inferred from homology"/>
<dbReference type="Pfam" id="PF00022">
    <property type="entry name" value="Actin"/>
    <property type="match status" value="1"/>
</dbReference>
<keyword evidence="4" id="KW-1185">Reference proteome</keyword>
<dbReference type="Gene3D" id="3.30.420.40">
    <property type="match status" value="3"/>
</dbReference>
<reference evidence="3" key="1">
    <citation type="journal article" date="2022" name="bioRxiv">
        <title>Genomics of Preaxostyla Flagellates Illuminates Evolutionary Transitions and the Path Towards Mitochondrial Loss.</title>
        <authorList>
            <person name="Novak L.V.F."/>
            <person name="Treitli S.C."/>
            <person name="Pyrih J."/>
            <person name="Halakuc P."/>
            <person name="Pipaliya S.V."/>
            <person name="Vacek V."/>
            <person name="Brzon O."/>
            <person name="Soukal P."/>
            <person name="Eme L."/>
            <person name="Dacks J.B."/>
            <person name="Karnkowska A."/>
            <person name="Elias M."/>
            <person name="Hampl V."/>
        </authorList>
    </citation>
    <scope>NUCLEOTIDE SEQUENCE</scope>
    <source>
        <strain evidence="3">RCP-MX</strain>
    </source>
</reference>
<dbReference type="InterPro" id="IPR004000">
    <property type="entry name" value="Actin"/>
</dbReference>
<accession>A0ABQ8U1D9</accession>
<comment type="caution">
    <text evidence="3">The sequence shown here is derived from an EMBL/GenBank/DDBJ whole genome shotgun (WGS) entry which is preliminary data.</text>
</comment>
<dbReference type="InterPro" id="IPR043129">
    <property type="entry name" value="ATPase_NBD"/>
</dbReference>
<dbReference type="SMART" id="SM00268">
    <property type="entry name" value="ACTIN"/>
    <property type="match status" value="1"/>
</dbReference>
<name>A0ABQ8U1D9_9EUKA</name>
<evidence type="ECO:0000256" key="1">
    <source>
        <dbReference type="RuleBase" id="RU000487"/>
    </source>
</evidence>
<sequence length="718" mass="77242">MSFRAVPPNVVVLEIGSAYTKCGFAGMGAPLTIIPTSLVTPSGKKVSPLRLSRDCPAPTMAEWSSALREFLHTVFLRHLAISPTERPVVVVQDPLWPDPFRAALGQTLLTTMGVPSLVYIPSPLASLYPTGLTSGLVVDCGYWDCTVTPISRLPRATPAHSIPDPRIVVLPARVDIPLGAVALHPEVASALVIATNTPEVAPTPEVPATQSFPARPPPLRTLPAPITIQFPGVFPQGSPECETAGLRRPEADGEAASRALMMTEDIISRWLRIEPIGDEPDPRSKPITASAGGPVPEDEPAVQGPAPGAETKEEEPSVLSPGFSLRARSLCAACTKRLFVHGDPMAERTLVDALMECLNKCTADQRPLVVQNIVLVGGLATLPGFRKRFCQELRRALRRLHTPVRSRTPGPRLPHGYQPHRAMASPAAASSFTPMMRPHHDLGWSLNHGALKPLISCPAVRLTAAAIAADPSLLLATRFDPLAPARIAPPVQPPAASCPHASWPHQLALPRANSQPKKDEAMEIEFGVKSQQASPMMQIEVATVPPSAGPMDAQVKLPKQPCARLHGYFEPLGQLDAVLFPSLANSRRLKAQLEEIANISRADDVTLMLGLSLLLSTVSECCWPGTRAGTWKESEIFYIVLLSLHLAQKVTKDKPIFNGILQTLGWSCNLSMHDLNQLALALALPRDSLEICLSPSFIPLLNAWSEGTFVTCGWTAIC</sequence>
<dbReference type="EMBL" id="JAPMOS010000348">
    <property type="protein sequence ID" value="KAJ4452937.1"/>
    <property type="molecule type" value="Genomic_DNA"/>
</dbReference>
<dbReference type="SUPFAM" id="SSF53067">
    <property type="entry name" value="Actin-like ATPase domain"/>
    <property type="match status" value="2"/>
</dbReference>
<comment type="similarity">
    <text evidence="1">Belongs to the actin family.</text>
</comment>
<organism evidence="3 4">
    <name type="scientific">Paratrimastix pyriformis</name>
    <dbReference type="NCBI Taxonomy" id="342808"/>
    <lineage>
        <taxon>Eukaryota</taxon>
        <taxon>Metamonada</taxon>
        <taxon>Preaxostyla</taxon>
        <taxon>Paratrimastigidae</taxon>
        <taxon>Paratrimastix</taxon>
    </lineage>
</organism>
<evidence type="ECO:0000313" key="4">
    <source>
        <dbReference type="Proteomes" id="UP001141327"/>
    </source>
</evidence>
<gene>
    <name evidence="3" type="ORF">PAPYR_12742</name>
</gene>
<evidence type="ECO:0000256" key="2">
    <source>
        <dbReference type="SAM" id="MobiDB-lite"/>
    </source>
</evidence>
<dbReference type="Proteomes" id="UP001141327">
    <property type="component" value="Unassembled WGS sequence"/>
</dbReference>